<reference evidence="3 4" key="1">
    <citation type="submission" date="2015-09" db="EMBL/GenBank/DDBJ databases">
        <title>Trachymyrmex zeteki WGS genome.</title>
        <authorList>
            <person name="Nygaard S."/>
            <person name="Hu H."/>
            <person name="Boomsma J."/>
            <person name="Zhang G."/>
        </authorList>
    </citation>
    <scope>NUCLEOTIDE SEQUENCE [LARGE SCALE GENOMIC DNA]</scope>
    <source>
        <strain evidence="3">Tzet28-1</strain>
        <tissue evidence="3">Whole body</tissue>
    </source>
</reference>
<dbReference type="STRING" id="64791.A0A151X196"/>
<dbReference type="EMBL" id="KQ982587">
    <property type="protein sequence ID" value="KYQ54156.1"/>
    <property type="molecule type" value="Genomic_DNA"/>
</dbReference>
<proteinExistence type="predicted"/>
<accession>A0A151X196</accession>
<feature type="domain" description="HAT C-terminal dimerisation" evidence="2">
    <location>
        <begin position="9"/>
        <end position="61"/>
    </location>
</feature>
<dbReference type="SUPFAM" id="SSF53098">
    <property type="entry name" value="Ribonuclease H-like"/>
    <property type="match status" value="1"/>
</dbReference>
<organism evidence="3 4">
    <name type="scientific">Mycetomoellerius zeteki</name>
    <dbReference type="NCBI Taxonomy" id="64791"/>
    <lineage>
        <taxon>Eukaryota</taxon>
        <taxon>Metazoa</taxon>
        <taxon>Ecdysozoa</taxon>
        <taxon>Arthropoda</taxon>
        <taxon>Hexapoda</taxon>
        <taxon>Insecta</taxon>
        <taxon>Pterygota</taxon>
        <taxon>Neoptera</taxon>
        <taxon>Endopterygota</taxon>
        <taxon>Hymenoptera</taxon>
        <taxon>Apocrita</taxon>
        <taxon>Aculeata</taxon>
        <taxon>Formicoidea</taxon>
        <taxon>Formicidae</taxon>
        <taxon>Myrmicinae</taxon>
        <taxon>Mycetomoellerius</taxon>
    </lineage>
</organism>
<keyword evidence="4" id="KW-1185">Reference proteome</keyword>
<dbReference type="InterPro" id="IPR008906">
    <property type="entry name" value="HATC_C_dom"/>
</dbReference>
<protein>
    <recommendedName>
        <fullName evidence="2">HAT C-terminal dimerisation domain-containing protein</fullName>
    </recommendedName>
</protein>
<dbReference type="GO" id="GO:0046983">
    <property type="term" value="F:protein dimerization activity"/>
    <property type="evidence" value="ECO:0007669"/>
    <property type="project" value="InterPro"/>
</dbReference>
<dbReference type="AlphaFoldDB" id="A0A151X196"/>
<evidence type="ECO:0000313" key="3">
    <source>
        <dbReference type="EMBL" id="KYQ54156.1"/>
    </source>
</evidence>
<evidence type="ECO:0000256" key="1">
    <source>
        <dbReference type="SAM" id="SignalP"/>
    </source>
</evidence>
<dbReference type="Pfam" id="PF05699">
    <property type="entry name" value="Dimer_Tnp_hAT"/>
    <property type="match status" value="1"/>
</dbReference>
<feature type="signal peptide" evidence="1">
    <location>
        <begin position="1"/>
        <end position="25"/>
    </location>
</feature>
<dbReference type="PANTHER" id="PTHR45749">
    <property type="match status" value="1"/>
</dbReference>
<dbReference type="Proteomes" id="UP000075809">
    <property type="component" value="Unassembled WGS sequence"/>
</dbReference>
<name>A0A151X196_9HYME</name>
<feature type="chain" id="PRO_5007591568" description="HAT C-terminal dimerisation domain-containing protein" evidence="1">
    <location>
        <begin position="26"/>
        <end position="85"/>
    </location>
</feature>
<gene>
    <name evidence="3" type="ORF">ALC60_06953</name>
</gene>
<dbReference type="InterPro" id="IPR012337">
    <property type="entry name" value="RNaseH-like_sf"/>
</dbReference>
<keyword evidence="1" id="KW-0732">Signal</keyword>
<evidence type="ECO:0000313" key="4">
    <source>
        <dbReference type="Proteomes" id="UP000075809"/>
    </source>
</evidence>
<sequence>MGFYRNATHLTVILRIFLTISVSVATCERSFSKLKFIKTYLRSTMSQVRLNGLALLSIERDVTKDVEFREVIKEFASTEVREIRI</sequence>
<evidence type="ECO:0000259" key="2">
    <source>
        <dbReference type="Pfam" id="PF05699"/>
    </source>
</evidence>
<dbReference type="PANTHER" id="PTHR45749:SF21">
    <property type="entry name" value="DUF4371 DOMAIN-CONTAINING PROTEIN"/>
    <property type="match status" value="1"/>
</dbReference>